<keyword evidence="4" id="KW-1185">Reference proteome</keyword>
<dbReference type="Pfam" id="PF13439">
    <property type="entry name" value="Glyco_transf_4"/>
    <property type="match status" value="1"/>
</dbReference>
<feature type="domain" description="Glycosyl transferase family 1" evidence="1">
    <location>
        <begin position="178"/>
        <end position="311"/>
    </location>
</feature>
<accession>A0A9Y2AHS6</accession>
<reference evidence="3" key="1">
    <citation type="submission" date="2023-03" db="EMBL/GenBank/DDBJ databases">
        <title>Selenobaculum gbiensis gen. nov. sp. nov., a new bacterium isolated from the gut microbiota of IBD patient.</title>
        <authorList>
            <person name="Yeo S."/>
            <person name="Park H."/>
            <person name="Huh C.S."/>
        </authorList>
    </citation>
    <scope>NUCLEOTIDE SEQUENCE</scope>
    <source>
        <strain evidence="3">ICN-92133</strain>
    </source>
</reference>
<dbReference type="PANTHER" id="PTHR12526:SF572">
    <property type="entry name" value="BLL5144 PROTEIN"/>
    <property type="match status" value="1"/>
</dbReference>
<sequence length="369" mass="42253">MNILILFSQPWRVGGAETHTEALIKGLVGHDVYLVVNHGSDEKKLGKIKELYPYTKITRIQTRGANLFKWRRDFQKLCALIKEKRIEIISAQQRTSGIWAHLLKRNLKIPYTVTMHDPWHRAFLKPLYANVFSEVFAISENLANTLAQDFKIPRESIHLINNGIDFSSFYPLNKYACREKLGLSANDKIILHVSRLSRIKGAVSLRIIEGMEKVLEHCPTAKLVIIGEGPLRLEIEKKINELKSKFENRFEIHNFVDNILEWYNASDILVGEGRVAMETLACEKPIVAIRNAESFIGVITMKNIAYACDVNFDGRDRDACTQQVALEIEKAFAVTNEECKQIANYIKTRLSIETMVNKYLTVFESLTKK</sequence>
<dbReference type="Proteomes" id="UP001243623">
    <property type="component" value="Chromosome"/>
</dbReference>
<dbReference type="InterPro" id="IPR001296">
    <property type="entry name" value="Glyco_trans_1"/>
</dbReference>
<keyword evidence="3" id="KW-0328">Glycosyltransferase</keyword>
<name>A0A9Y2AHS6_9FIRM</name>
<feature type="domain" description="Glycosyltransferase subfamily 4-like N-terminal" evidence="2">
    <location>
        <begin position="13"/>
        <end position="166"/>
    </location>
</feature>
<organism evidence="3 4">
    <name type="scientific">Selenobaculum gibii</name>
    <dbReference type="NCBI Taxonomy" id="3054208"/>
    <lineage>
        <taxon>Bacteria</taxon>
        <taxon>Bacillati</taxon>
        <taxon>Bacillota</taxon>
        <taxon>Negativicutes</taxon>
        <taxon>Selenomonadales</taxon>
        <taxon>Selenomonadaceae</taxon>
        <taxon>Selenobaculum</taxon>
    </lineage>
</organism>
<dbReference type="GO" id="GO:0016757">
    <property type="term" value="F:glycosyltransferase activity"/>
    <property type="evidence" value="ECO:0007669"/>
    <property type="project" value="UniProtKB-KW"/>
</dbReference>
<dbReference type="InterPro" id="IPR028098">
    <property type="entry name" value="Glyco_trans_4-like_N"/>
</dbReference>
<dbReference type="Pfam" id="PF00534">
    <property type="entry name" value="Glycos_transf_1"/>
    <property type="match status" value="1"/>
</dbReference>
<protein>
    <submittedName>
        <fullName evidence="3">Glycosyltransferase</fullName>
        <ecNumber evidence="3">2.4.-.-</ecNumber>
    </submittedName>
</protein>
<gene>
    <name evidence="3" type="ORF">P3F81_01685</name>
</gene>
<dbReference type="Gene3D" id="3.40.50.2000">
    <property type="entry name" value="Glycogen Phosphorylase B"/>
    <property type="match status" value="2"/>
</dbReference>
<dbReference type="KEGG" id="sgbi:P3F81_01685"/>
<evidence type="ECO:0000259" key="2">
    <source>
        <dbReference type="Pfam" id="PF13439"/>
    </source>
</evidence>
<evidence type="ECO:0000259" key="1">
    <source>
        <dbReference type="Pfam" id="PF00534"/>
    </source>
</evidence>
<dbReference type="EMBL" id="CP120678">
    <property type="protein sequence ID" value="WIW71064.1"/>
    <property type="molecule type" value="Genomic_DNA"/>
</dbReference>
<dbReference type="AlphaFoldDB" id="A0A9Y2AHS6"/>
<evidence type="ECO:0000313" key="4">
    <source>
        <dbReference type="Proteomes" id="UP001243623"/>
    </source>
</evidence>
<dbReference type="EC" id="2.4.-.-" evidence="3"/>
<dbReference type="RefSeq" id="WP_147666938.1">
    <property type="nucleotide sequence ID" value="NZ_CP120678.1"/>
</dbReference>
<evidence type="ECO:0000313" key="3">
    <source>
        <dbReference type="EMBL" id="WIW71064.1"/>
    </source>
</evidence>
<keyword evidence="3" id="KW-0808">Transferase</keyword>
<proteinExistence type="predicted"/>
<dbReference type="SUPFAM" id="SSF53756">
    <property type="entry name" value="UDP-Glycosyltransferase/glycogen phosphorylase"/>
    <property type="match status" value="1"/>
</dbReference>
<dbReference type="PANTHER" id="PTHR12526">
    <property type="entry name" value="GLYCOSYLTRANSFERASE"/>
    <property type="match status" value="1"/>
</dbReference>